<dbReference type="GO" id="GO:0006396">
    <property type="term" value="P:RNA processing"/>
    <property type="evidence" value="ECO:0007669"/>
    <property type="project" value="InterPro"/>
</dbReference>
<dbReference type="OrthoDB" id="9785673at2"/>
<proteinExistence type="inferred from homology"/>
<dbReference type="STRING" id="1121485.GCA_000426485_00012"/>
<evidence type="ECO:0000313" key="6">
    <source>
        <dbReference type="EMBL" id="TFD98826.1"/>
    </source>
</evidence>
<feature type="domain" description="MRM3-like substrate binding" evidence="5">
    <location>
        <begin position="7"/>
        <end position="91"/>
    </location>
</feature>
<dbReference type="PANTHER" id="PTHR43191">
    <property type="entry name" value="RRNA METHYLTRANSFERASE 3"/>
    <property type="match status" value="1"/>
</dbReference>
<feature type="domain" description="tRNA/rRNA methyltransferase SpoU type" evidence="4">
    <location>
        <begin position="109"/>
        <end position="249"/>
    </location>
</feature>
<dbReference type="InterPro" id="IPR053888">
    <property type="entry name" value="MRM3-like_sub_bind"/>
</dbReference>
<organism evidence="6 7">
    <name type="scientific">Dysgonomonas capnocytophagoides</name>
    <dbReference type="NCBI Taxonomy" id="45254"/>
    <lineage>
        <taxon>Bacteria</taxon>
        <taxon>Pseudomonadati</taxon>
        <taxon>Bacteroidota</taxon>
        <taxon>Bacteroidia</taxon>
        <taxon>Bacteroidales</taxon>
        <taxon>Dysgonomonadaceae</taxon>
        <taxon>Dysgonomonas</taxon>
    </lineage>
</organism>
<evidence type="ECO:0000313" key="7">
    <source>
        <dbReference type="Proteomes" id="UP000297861"/>
    </source>
</evidence>
<dbReference type="RefSeq" id="WP_134435295.1">
    <property type="nucleotide sequence ID" value="NZ_SOML01000001.1"/>
</dbReference>
<dbReference type="SUPFAM" id="SSF55315">
    <property type="entry name" value="L30e-like"/>
    <property type="match status" value="1"/>
</dbReference>
<dbReference type="SUPFAM" id="SSF75217">
    <property type="entry name" value="alpha/beta knot"/>
    <property type="match status" value="1"/>
</dbReference>
<dbReference type="GO" id="GO:0003723">
    <property type="term" value="F:RNA binding"/>
    <property type="evidence" value="ECO:0007669"/>
    <property type="project" value="InterPro"/>
</dbReference>
<dbReference type="InterPro" id="IPR051259">
    <property type="entry name" value="rRNA_Methyltransferase"/>
</dbReference>
<dbReference type="Pfam" id="PF22435">
    <property type="entry name" value="MRM3-like_sub_bind"/>
    <property type="match status" value="1"/>
</dbReference>
<keyword evidence="3 6" id="KW-0808">Transferase</keyword>
<dbReference type="Gene3D" id="3.40.1280.10">
    <property type="match status" value="1"/>
</dbReference>
<evidence type="ECO:0000259" key="4">
    <source>
        <dbReference type="Pfam" id="PF00588"/>
    </source>
</evidence>
<evidence type="ECO:0000259" key="5">
    <source>
        <dbReference type="Pfam" id="PF22435"/>
    </source>
</evidence>
<protein>
    <submittedName>
        <fullName evidence="6">RNA methyltransferase</fullName>
    </submittedName>
</protein>
<comment type="similarity">
    <text evidence="1">Belongs to the class IV-like SAM-binding methyltransferase superfamily. RNA methyltransferase TrmH family.</text>
</comment>
<comment type="caution">
    <text evidence="6">The sequence shown here is derived from an EMBL/GenBank/DDBJ whole genome shotgun (WGS) entry which is preliminary data.</text>
</comment>
<dbReference type="CDD" id="cd18109">
    <property type="entry name" value="SpoU-like_RNA-MTase"/>
    <property type="match status" value="1"/>
</dbReference>
<evidence type="ECO:0000256" key="3">
    <source>
        <dbReference type="ARBA" id="ARBA00022679"/>
    </source>
</evidence>
<sequence>MSDLSKNNIKYIQSLKNKKDRDESGVFVAEGDKMVSELLLNQKCRLLVATSEFIRENKVLVTGDNVLELIEVSKKELERVSFLKNPQQVLAVFFQPKYSYDLDLLKDQLSLVLDGIQDPGNMGTIIRLADWYGIENIFCSPDTVDVFNTKVVQATMGALSRVKVHYLDLEDFLQSVSEHLPVYGTFLNGDNMYGTDIKENGIVVMGNEGNGIRSYIEPFISHRLFIPNYPLDRQTSESLNVSVATAIICSEFRRRSLR</sequence>
<dbReference type="InterPro" id="IPR029028">
    <property type="entry name" value="Alpha/beta_knot_MTases"/>
</dbReference>
<dbReference type="Pfam" id="PF00588">
    <property type="entry name" value="SpoU_methylase"/>
    <property type="match status" value="1"/>
</dbReference>
<dbReference type="EMBL" id="SOML01000001">
    <property type="protein sequence ID" value="TFD98826.1"/>
    <property type="molecule type" value="Genomic_DNA"/>
</dbReference>
<dbReference type="InterPro" id="IPR029026">
    <property type="entry name" value="tRNA_m1G_MTases_N"/>
</dbReference>
<keyword evidence="7" id="KW-1185">Reference proteome</keyword>
<dbReference type="AlphaFoldDB" id="A0A4Y8LE53"/>
<name>A0A4Y8LE53_9BACT</name>
<dbReference type="Gene3D" id="3.30.1330.30">
    <property type="match status" value="1"/>
</dbReference>
<dbReference type="GO" id="GO:0008173">
    <property type="term" value="F:RNA methyltransferase activity"/>
    <property type="evidence" value="ECO:0007669"/>
    <property type="project" value="InterPro"/>
</dbReference>
<dbReference type="Proteomes" id="UP000297861">
    <property type="component" value="Unassembled WGS sequence"/>
</dbReference>
<dbReference type="GO" id="GO:0032259">
    <property type="term" value="P:methylation"/>
    <property type="evidence" value="ECO:0007669"/>
    <property type="project" value="UniProtKB-KW"/>
</dbReference>
<dbReference type="InterPro" id="IPR001537">
    <property type="entry name" value="SpoU_MeTrfase"/>
</dbReference>
<evidence type="ECO:0000256" key="1">
    <source>
        <dbReference type="ARBA" id="ARBA00007228"/>
    </source>
</evidence>
<accession>A0A4Y8LE53</accession>
<gene>
    <name evidence="6" type="ORF">E2605_01700</name>
</gene>
<dbReference type="PANTHER" id="PTHR43191:SF2">
    <property type="entry name" value="RRNA METHYLTRANSFERASE 3, MITOCHONDRIAL"/>
    <property type="match status" value="1"/>
</dbReference>
<reference evidence="6 7" key="1">
    <citation type="submission" date="2019-03" db="EMBL/GenBank/DDBJ databases">
        <title>San Antonio Military Medical Center submission to MRSN (WRAIR), pending publication.</title>
        <authorList>
            <person name="Blyth D.M."/>
            <person name="Mccarthy S.L."/>
            <person name="Schall S.E."/>
            <person name="Stam J.A."/>
            <person name="Ong A.C."/>
            <person name="Mcgann P.T."/>
        </authorList>
    </citation>
    <scope>NUCLEOTIDE SEQUENCE [LARGE SCALE GENOMIC DNA]</scope>
    <source>
        <strain evidence="6 7">MRSN571793</strain>
    </source>
</reference>
<keyword evidence="2 6" id="KW-0489">Methyltransferase</keyword>
<dbReference type="InterPro" id="IPR029064">
    <property type="entry name" value="Ribosomal_eL30-like_sf"/>
</dbReference>
<evidence type="ECO:0000256" key="2">
    <source>
        <dbReference type="ARBA" id="ARBA00022603"/>
    </source>
</evidence>